<feature type="transmembrane region" description="Helical" evidence="7">
    <location>
        <begin position="130"/>
        <end position="150"/>
    </location>
</feature>
<comment type="subcellular location">
    <subcellularLocation>
        <location evidence="1">Cell membrane</location>
        <topology evidence="1">Multi-pass membrane protein</topology>
    </subcellularLocation>
</comment>
<comment type="caution">
    <text evidence="8">The sequence shown here is derived from an EMBL/GenBank/DDBJ whole genome shotgun (WGS) entry which is preliminary data.</text>
</comment>
<feature type="transmembrane region" description="Helical" evidence="7">
    <location>
        <begin position="380"/>
        <end position="399"/>
    </location>
</feature>
<dbReference type="InterPro" id="IPR002528">
    <property type="entry name" value="MATE_fam"/>
</dbReference>
<dbReference type="EMBL" id="PTJA01000002">
    <property type="protein sequence ID" value="PPK82585.1"/>
    <property type="molecule type" value="Genomic_DNA"/>
</dbReference>
<dbReference type="GO" id="GO:0042910">
    <property type="term" value="F:xenobiotic transmembrane transporter activity"/>
    <property type="evidence" value="ECO:0007669"/>
    <property type="project" value="InterPro"/>
</dbReference>
<protein>
    <submittedName>
        <fullName evidence="8">Putative MATE family efflux protein</fullName>
    </submittedName>
</protein>
<dbReference type="InterPro" id="IPR051327">
    <property type="entry name" value="MATE_MepA_subfamily"/>
</dbReference>
<gene>
    <name evidence="8" type="ORF">BXY41_102274</name>
</gene>
<keyword evidence="6 7" id="KW-0472">Membrane</keyword>
<evidence type="ECO:0000256" key="4">
    <source>
        <dbReference type="ARBA" id="ARBA00022692"/>
    </source>
</evidence>
<proteinExistence type="predicted"/>
<dbReference type="Pfam" id="PF01554">
    <property type="entry name" value="MatE"/>
    <property type="match status" value="2"/>
</dbReference>
<name>A0A2S6HXD6_9FIRM</name>
<feature type="transmembrane region" description="Helical" evidence="7">
    <location>
        <begin position="405"/>
        <end position="426"/>
    </location>
</feature>
<feature type="transmembrane region" description="Helical" evidence="7">
    <location>
        <begin position="353"/>
        <end position="371"/>
    </location>
</feature>
<feature type="transmembrane region" description="Helical" evidence="7">
    <location>
        <begin position="91"/>
        <end position="118"/>
    </location>
</feature>
<dbReference type="AlphaFoldDB" id="A0A2S6HXD6"/>
<dbReference type="PANTHER" id="PTHR43823:SF3">
    <property type="entry name" value="MULTIDRUG EXPORT PROTEIN MEPA"/>
    <property type="match status" value="1"/>
</dbReference>
<reference evidence="8 9" key="1">
    <citation type="submission" date="2018-02" db="EMBL/GenBank/DDBJ databases">
        <title>Genomic Encyclopedia of Archaeal and Bacterial Type Strains, Phase II (KMG-II): from individual species to whole genera.</title>
        <authorList>
            <person name="Goeker M."/>
        </authorList>
    </citation>
    <scope>NUCLEOTIDE SEQUENCE [LARGE SCALE GENOMIC DNA]</scope>
    <source>
        <strain evidence="8 9">DSM 3808</strain>
    </source>
</reference>
<feature type="transmembrane region" description="Helical" evidence="7">
    <location>
        <begin position="12"/>
        <end position="29"/>
    </location>
</feature>
<dbReference type="GO" id="GO:0005886">
    <property type="term" value="C:plasma membrane"/>
    <property type="evidence" value="ECO:0007669"/>
    <property type="project" value="UniProtKB-SubCell"/>
</dbReference>
<evidence type="ECO:0000256" key="2">
    <source>
        <dbReference type="ARBA" id="ARBA00022448"/>
    </source>
</evidence>
<evidence type="ECO:0000256" key="5">
    <source>
        <dbReference type="ARBA" id="ARBA00022989"/>
    </source>
</evidence>
<dbReference type="GO" id="GO:0015297">
    <property type="term" value="F:antiporter activity"/>
    <property type="evidence" value="ECO:0007669"/>
    <property type="project" value="InterPro"/>
</dbReference>
<sequence>MNSNQFKNVLKFVVPTVFSQCAIFLFTIIDGIFVGRGVGTDALGAVNMALPFVMIITAFYMMTTIGGVTITAIRIGRKDFYGANQVFMHSLCLTILAAVIFTIVGTIFTSPLAIALGATGVYHNMVVKYIFWYSLFTVPSALSMLLQGFGRNDNAPVLVMTATIASTVCNIVLDWLFVFPLQGGIAGAAIATGISQTLSFVIIGGHFIFKRGELKISRFKMDWTLLKKVMTRGLPEMLSQLTTPIMMVCMNAVVLKYIGNDGINAYSVISYVASFTFAVILGVAEGMQPLFGQSYGEQNAQNMKYYFQVGRILSFSGSGLIYLVTFFIGASICHLFGADAAATKLAVATMPKYGWLFLFAALNTIIAAYLYSTKRTKESVLLNILRGFVFIPACVWGISMVSNGALVWFTVGIAEILSLLAGTIIVKRSEGNGITFDAD</sequence>
<evidence type="ECO:0000313" key="8">
    <source>
        <dbReference type="EMBL" id="PPK82585.1"/>
    </source>
</evidence>
<dbReference type="InterPro" id="IPR048279">
    <property type="entry name" value="MdtK-like"/>
</dbReference>
<feature type="transmembrane region" description="Helical" evidence="7">
    <location>
        <begin position="265"/>
        <end position="284"/>
    </location>
</feature>
<feature type="transmembrane region" description="Helical" evidence="7">
    <location>
        <begin position="185"/>
        <end position="209"/>
    </location>
</feature>
<organism evidence="8 9">
    <name type="scientific">Lacrimispora xylanisolvens</name>
    <dbReference type="NCBI Taxonomy" id="384636"/>
    <lineage>
        <taxon>Bacteria</taxon>
        <taxon>Bacillati</taxon>
        <taxon>Bacillota</taxon>
        <taxon>Clostridia</taxon>
        <taxon>Lachnospirales</taxon>
        <taxon>Lachnospiraceae</taxon>
        <taxon>Lacrimispora</taxon>
    </lineage>
</organism>
<dbReference type="PANTHER" id="PTHR43823">
    <property type="entry name" value="SPORULATION PROTEIN YKVU"/>
    <property type="match status" value="1"/>
</dbReference>
<feature type="transmembrane region" description="Helical" evidence="7">
    <location>
        <begin position="157"/>
        <end position="179"/>
    </location>
</feature>
<dbReference type="PIRSF" id="PIRSF006603">
    <property type="entry name" value="DinF"/>
    <property type="match status" value="1"/>
</dbReference>
<dbReference type="NCBIfam" id="TIGR00797">
    <property type="entry name" value="matE"/>
    <property type="match status" value="1"/>
</dbReference>
<keyword evidence="4 7" id="KW-0812">Transmembrane</keyword>
<dbReference type="Proteomes" id="UP000237749">
    <property type="component" value="Unassembled WGS sequence"/>
</dbReference>
<dbReference type="OrthoDB" id="9811110at2"/>
<keyword evidence="2" id="KW-0813">Transport</keyword>
<keyword evidence="9" id="KW-1185">Reference proteome</keyword>
<keyword evidence="3" id="KW-1003">Cell membrane</keyword>
<keyword evidence="5 7" id="KW-1133">Transmembrane helix</keyword>
<evidence type="ECO:0000256" key="7">
    <source>
        <dbReference type="SAM" id="Phobius"/>
    </source>
</evidence>
<feature type="transmembrane region" description="Helical" evidence="7">
    <location>
        <begin position="312"/>
        <end position="337"/>
    </location>
</feature>
<feature type="transmembrane region" description="Helical" evidence="7">
    <location>
        <begin position="237"/>
        <end position="259"/>
    </location>
</feature>
<evidence type="ECO:0000256" key="6">
    <source>
        <dbReference type="ARBA" id="ARBA00023136"/>
    </source>
</evidence>
<feature type="transmembrane region" description="Helical" evidence="7">
    <location>
        <begin position="49"/>
        <end position="70"/>
    </location>
</feature>
<evidence type="ECO:0000313" key="9">
    <source>
        <dbReference type="Proteomes" id="UP000237749"/>
    </source>
</evidence>
<dbReference type="RefSeq" id="WP_104435200.1">
    <property type="nucleotide sequence ID" value="NZ_PTJA01000002.1"/>
</dbReference>
<evidence type="ECO:0000256" key="1">
    <source>
        <dbReference type="ARBA" id="ARBA00004651"/>
    </source>
</evidence>
<evidence type="ECO:0000256" key="3">
    <source>
        <dbReference type="ARBA" id="ARBA00022475"/>
    </source>
</evidence>
<accession>A0A2S6HXD6</accession>